<keyword evidence="3" id="KW-1185">Reference proteome</keyword>
<gene>
    <name evidence="2" type="ORF">GCM10010515_24700</name>
</gene>
<reference evidence="2" key="1">
    <citation type="journal article" date="2014" name="Int. J. Syst. Evol. Microbiol.">
        <title>Complete genome sequence of Corynebacterium casei LMG S-19264T (=DSM 44701T), isolated from a smear-ripened cheese.</title>
        <authorList>
            <consortium name="US DOE Joint Genome Institute (JGI-PGF)"/>
            <person name="Walter F."/>
            <person name="Albersmeier A."/>
            <person name="Kalinowski J."/>
            <person name="Ruckert C."/>
        </authorList>
    </citation>
    <scope>NUCLEOTIDE SEQUENCE</scope>
    <source>
        <strain evidence="2">JCM 4956</strain>
    </source>
</reference>
<name>A0A918NBV4_9ACTN</name>
<evidence type="ECO:0000313" key="3">
    <source>
        <dbReference type="Proteomes" id="UP000645555"/>
    </source>
</evidence>
<feature type="compositionally biased region" description="Low complexity" evidence="1">
    <location>
        <begin position="58"/>
        <end position="69"/>
    </location>
</feature>
<accession>A0A918NBV4</accession>
<comment type="caution">
    <text evidence="2">The sequence shown here is derived from an EMBL/GenBank/DDBJ whole genome shotgun (WGS) entry which is preliminary data.</text>
</comment>
<protein>
    <submittedName>
        <fullName evidence="2">Uncharacterized protein</fullName>
    </submittedName>
</protein>
<feature type="region of interest" description="Disordered" evidence="1">
    <location>
        <begin position="42"/>
        <end position="90"/>
    </location>
</feature>
<evidence type="ECO:0000313" key="2">
    <source>
        <dbReference type="EMBL" id="GGX56370.1"/>
    </source>
</evidence>
<dbReference type="Proteomes" id="UP000645555">
    <property type="component" value="Unassembled WGS sequence"/>
</dbReference>
<dbReference type="EMBL" id="BMWD01000007">
    <property type="protein sequence ID" value="GGX56370.1"/>
    <property type="molecule type" value="Genomic_DNA"/>
</dbReference>
<reference evidence="2" key="2">
    <citation type="submission" date="2020-09" db="EMBL/GenBank/DDBJ databases">
        <authorList>
            <person name="Sun Q."/>
            <person name="Ohkuma M."/>
        </authorList>
    </citation>
    <scope>NUCLEOTIDE SEQUENCE</scope>
    <source>
        <strain evidence="2">JCM 4956</strain>
    </source>
</reference>
<proteinExistence type="predicted"/>
<dbReference type="AlphaFoldDB" id="A0A918NBV4"/>
<organism evidence="2 3">
    <name type="scientific">Streptomyces fructofermentans</name>
    <dbReference type="NCBI Taxonomy" id="152141"/>
    <lineage>
        <taxon>Bacteria</taxon>
        <taxon>Bacillati</taxon>
        <taxon>Actinomycetota</taxon>
        <taxon>Actinomycetes</taxon>
        <taxon>Kitasatosporales</taxon>
        <taxon>Streptomycetaceae</taxon>
        <taxon>Streptomyces</taxon>
    </lineage>
</organism>
<feature type="compositionally biased region" description="Low complexity" evidence="1">
    <location>
        <begin position="42"/>
        <end position="51"/>
    </location>
</feature>
<evidence type="ECO:0000256" key="1">
    <source>
        <dbReference type="SAM" id="MobiDB-lite"/>
    </source>
</evidence>
<sequence length="113" mass="12283">MTTDWGSAMRLPSKLDEWVQHSASIVIIRTKQAYPCADTDAAARAGRSAARPTRERAASAGPGAEAVAPLARPGGPSGAEWQAGTARHSLPESTYQGRFVTLWWKVENRERQH</sequence>